<feature type="domain" description="AprE-like long alpha-helical hairpin" evidence="11">
    <location>
        <begin position="165"/>
        <end position="334"/>
    </location>
</feature>
<name>A0A0G9JYR1_9BACT</name>
<dbReference type="Gene3D" id="2.40.50.100">
    <property type="match status" value="1"/>
</dbReference>
<keyword evidence="9" id="KW-0175">Coiled coil</keyword>
<dbReference type="NCBIfam" id="TIGR01843">
    <property type="entry name" value="type_I_hlyD"/>
    <property type="match status" value="1"/>
</dbReference>
<organism evidence="13 14">
    <name type="scientific">Aliarcobacter butzleri L348</name>
    <dbReference type="NCBI Taxonomy" id="1447256"/>
    <lineage>
        <taxon>Bacteria</taxon>
        <taxon>Pseudomonadati</taxon>
        <taxon>Campylobacterota</taxon>
        <taxon>Epsilonproteobacteria</taxon>
        <taxon>Campylobacterales</taxon>
        <taxon>Arcobacteraceae</taxon>
        <taxon>Aliarcobacter</taxon>
    </lineage>
</organism>
<evidence type="ECO:0000256" key="4">
    <source>
        <dbReference type="ARBA" id="ARBA00022475"/>
    </source>
</evidence>
<comment type="similarity">
    <text evidence="2">Belongs to the membrane fusion protein (MFP) (TC 8.A.1) family.</text>
</comment>
<evidence type="ECO:0000313" key="14">
    <source>
        <dbReference type="Proteomes" id="UP000035514"/>
    </source>
</evidence>
<dbReference type="AlphaFoldDB" id="A0A0G9JYR1"/>
<dbReference type="PATRIC" id="fig|1447256.3.peg.1275"/>
<evidence type="ECO:0000259" key="12">
    <source>
        <dbReference type="Pfam" id="PF26002"/>
    </source>
</evidence>
<dbReference type="GO" id="GO:0005886">
    <property type="term" value="C:plasma membrane"/>
    <property type="evidence" value="ECO:0007669"/>
    <property type="project" value="UniProtKB-SubCell"/>
</dbReference>
<dbReference type="Pfam" id="PF25994">
    <property type="entry name" value="HH_AprE"/>
    <property type="match status" value="1"/>
</dbReference>
<dbReference type="RefSeq" id="WP_004509307.1">
    <property type="nucleotide sequence ID" value="NZ_JAIQ01000096.1"/>
</dbReference>
<protein>
    <submittedName>
        <fullName evidence="13">Hemolysin secretion protein D</fullName>
    </submittedName>
</protein>
<accession>A0A0G9JYR1</accession>
<dbReference type="InterPro" id="IPR058982">
    <property type="entry name" value="Beta-barrel_AprE"/>
</dbReference>
<dbReference type="PRINTS" id="PR01490">
    <property type="entry name" value="RTXTOXIND"/>
</dbReference>
<sequence>MIKLEKLQNIFKKLLSFPKNKLEKFLDKPSNAKYKEIYDAFFDNSIKLPKEPLNENDYDYMKSLSAAVVFHHSKKLHWVVIAFLVTIFSFLIWSSFAEIDEIARGSGKVVPSGQNQIVQHLEGGIVQEILVKEGDFVNKDQVLIRVSNEKSTSTVASNELKSYYYKAQIKRLEAELKREPFVYEITDNQQLNEFLNNENEFYLTNTKQLESKVNILKEQIKQKENELKDAQQTIEHMKFSVGAISKEVQMTKPMVERGIRSQVDFLKLQREESDAKNKLQSVILSVDKINSEIIELNKKIDETYGVYDAQIREKLNETYTQLKDIEANNVASVDQVTRNTVISPSNGIVQKLHVNTIGGAIKPSSDLLEIVPTDHKLIVEVKILPKDIAFIYQGQKAIVKFSAFDFSIYGGLDGHVINISPDTITEKDEKTFYIVRIETEKNYIGKEENSKHIIPGMVADVDIMTGKKTVLDYILKPILKTKTYTMTER</sequence>
<keyword evidence="7 10" id="KW-1133">Transmembrane helix</keyword>
<evidence type="ECO:0000256" key="2">
    <source>
        <dbReference type="ARBA" id="ARBA00009477"/>
    </source>
</evidence>
<evidence type="ECO:0000256" key="5">
    <source>
        <dbReference type="ARBA" id="ARBA00022519"/>
    </source>
</evidence>
<dbReference type="Proteomes" id="UP000035514">
    <property type="component" value="Unassembled WGS sequence"/>
</dbReference>
<keyword evidence="4" id="KW-1003">Cell membrane</keyword>
<comment type="subcellular location">
    <subcellularLocation>
        <location evidence="1">Cell inner membrane</location>
        <topology evidence="1">Single-pass membrane protein</topology>
    </subcellularLocation>
</comment>
<dbReference type="Gene3D" id="2.40.30.170">
    <property type="match status" value="1"/>
</dbReference>
<dbReference type="InterPro" id="IPR058781">
    <property type="entry name" value="HH_AprE-like"/>
</dbReference>
<gene>
    <name evidence="13" type="ORF">AA20_06540</name>
</gene>
<proteinExistence type="inferred from homology"/>
<dbReference type="PANTHER" id="PTHR30386:SF26">
    <property type="entry name" value="TRANSPORT PROTEIN COMB"/>
    <property type="match status" value="1"/>
</dbReference>
<evidence type="ECO:0000256" key="6">
    <source>
        <dbReference type="ARBA" id="ARBA00022692"/>
    </source>
</evidence>
<keyword evidence="8 10" id="KW-0472">Membrane</keyword>
<dbReference type="GO" id="GO:0015031">
    <property type="term" value="P:protein transport"/>
    <property type="evidence" value="ECO:0007669"/>
    <property type="project" value="InterPro"/>
</dbReference>
<evidence type="ECO:0000259" key="11">
    <source>
        <dbReference type="Pfam" id="PF25994"/>
    </source>
</evidence>
<feature type="coiled-coil region" evidence="9">
    <location>
        <begin position="192"/>
        <end position="240"/>
    </location>
</feature>
<dbReference type="InterPro" id="IPR010129">
    <property type="entry name" value="T1SS_HlyD"/>
</dbReference>
<dbReference type="Pfam" id="PF26002">
    <property type="entry name" value="Beta-barrel_AprE"/>
    <property type="match status" value="1"/>
</dbReference>
<evidence type="ECO:0000256" key="10">
    <source>
        <dbReference type="SAM" id="Phobius"/>
    </source>
</evidence>
<comment type="caution">
    <text evidence="13">The sequence shown here is derived from an EMBL/GenBank/DDBJ whole genome shotgun (WGS) entry which is preliminary data.</text>
</comment>
<dbReference type="EMBL" id="JAIQ01000096">
    <property type="protein sequence ID" value="KLD99416.1"/>
    <property type="molecule type" value="Genomic_DNA"/>
</dbReference>
<evidence type="ECO:0000256" key="1">
    <source>
        <dbReference type="ARBA" id="ARBA00004377"/>
    </source>
</evidence>
<reference evidence="13 14" key="1">
    <citation type="submission" date="2014-01" db="EMBL/GenBank/DDBJ databases">
        <title>Development of a Comparative Genomic Fingerprinting Assay for High Resolution Genotyping of Arcobacter butzleri.</title>
        <authorList>
            <person name="Webb A.L."/>
            <person name="Inglis G.D."/>
            <person name="Kruczkiewicz P."/>
            <person name="Selinger L.B."/>
            <person name="Taboada E.N."/>
        </authorList>
    </citation>
    <scope>NUCLEOTIDE SEQUENCE [LARGE SCALE GENOMIC DNA]</scope>
    <source>
        <strain evidence="13 14">L348</strain>
    </source>
</reference>
<evidence type="ECO:0000256" key="9">
    <source>
        <dbReference type="SAM" id="Coils"/>
    </source>
</evidence>
<evidence type="ECO:0000256" key="8">
    <source>
        <dbReference type="ARBA" id="ARBA00023136"/>
    </source>
</evidence>
<evidence type="ECO:0000313" key="13">
    <source>
        <dbReference type="EMBL" id="KLD99416.1"/>
    </source>
</evidence>
<evidence type="ECO:0000256" key="3">
    <source>
        <dbReference type="ARBA" id="ARBA00022448"/>
    </source>
</evidence>
<dbReference type="InterPro" id="IPR050739">
    <property type="entry name" value="MFP"/>
</dbReference>
<keyword evidence="5" id="KW-0997">Cell inner membrane</keyword>
<evidence type="ECO:0000256" key="7">
    <source>
        <dbReference type="ARBA" id="ARBA00022989"/>
    </source>
</evidence>
<dbReference type="PANTHER" id="PTHR30386">
    <property type="entry name" value="MEMBRANE FUSION SUBUNIT OF EMRAB-TOLC MULTIDRUG EFFLUX PUMP"/>
    <property type="match status" value="1"/>
</dbReference>
<dbReference type="SUPFAM" id="SSF51230">
    <property type="entry name" value="Single hybrid motif"/>
    <property type="match status" value="1"/>
</dbReference>
<keyword evidence="6 10" id="KW-0812">Transmembrane</keyword>
<dbReference type="InterPro" id="IPR011053">
    <property type="entry name" value="Single_hybrid_motif"/>
</dbReference>
<feature type="domain" description="AprE-like beta-barrel" evidence="12">
    <location>
        <begin position="377"/>
        <end position="466"/>
    </location>
</feature>
<feature type="transmembrane region" description="Helical" evidence="10">
    <location>
        <begin position="76"/>
        <end position="96"/>
    </location>
</feature>
<keyword evidence="3" id="KW-0813">Transport</keyword>